<gene>
    <name evidence="2" type="primary">Acey_s0043.g833</name>
    <name evidence="2" type="ORF">Y032_0043g833</name>
</gene>
<protein>
    <submittedName>
        <fullName evidence="2">Uncharacterized protein</fullName>
    </submittedName>
</protein>
<evidence type="ECO:0000313" key="2">
    <source>
        <dbReference type="EMBL" id="EYC13644.1"/>
    </source>
</evidence>
<dbReference type="AlphaFoldDB" id="A0A016UEA9"/>
<dbReference type="Proteomes" id="UP000024635">
    <property type="component" value="Unassembled WGS sequence"/>
</dbReference>
<feature type="compositionally biased region" description="Polar residues" evidence="1">
    <location>
        <begin position="28"/>
        <end position="42"/>
    </location>
</feature>
<sequence>MVNVDISDYKKGEMQLVNLAERPIESPLPNTSPQRSLPTSHGTGVLRCECKRSANIRNRAKNKMIRRRFAS</sequence>
<reference evidence="3" key="1">
    <citation type="journal article" date="2015" name="Nat. Genet.">
        <title>The genome and transcriptome of the zoonotic hookworm Ancylostoma ceylanicum identify infection-specific gene families.</title>
        <authorList>
            <person name="Schwarz E.M."/>
            <person name="Hu Y."/>
            <person name="Antoshechkin I."/>
            <person name="Miller M.M."/>
            <person name="Sternberg P.W."/>
            <person name="Aroian R.V."/>
        </authorList>
    </citation>
    <scope>NUCLEOTIDE SEQUENCE</scope>
    <source>
        <strain evidence="3">HY135</strain>
    </source>
</reference>
<evidence type="ECO:0000313" key="3">
    <source>
        <dbReference type="Proteomes" id="UP000024635"/>
    </source>
</evidence>
<evidence type="ECO:0000256" key="1">
    <source>
        <dbReference type="SAM" id="MobiDB-lite"/>
    </source>
</evidence>
<accession>A0A016UEA9</accession>
<dbReference type="EMBL" id="JARK01001379">
    <property type="protein sequence ID" value="EYC13644.1"/>
    <property type="molecule type" value="Genomic_DNA"/>
</dbReference>
<comment type="caution">
    <text evidence="2">The sequence shown here is derived from an EMBL/GenBank/DDBJ whole genome shotgun (WGS) entry which is preliminary data.</text>
</comment>
<organism evidence="2 3">
    <name type="scientific">Ancylostoma ceylanicum</name>
    <dbReference type="NCBI Taxonomy" id="53326"/>
    <lineage>
        <taxon>Eukaryota</taxon>
        <taxon>Metazoa</taxon>
        <taxon>Ecdysozoa</taxon>
        <taxon>Nematoda</taxon>
        <taxon>Chromadorea</taxon>
        <taxon>Rhabditida</taxon>
        <taxon>Rhabditina</taxon>
        <taxon>Rhabditomorpha</taxon>
        <taxon>Strongyloidea</taxon>
        <taxon>Ancylostomatidae</taxon>
        <taxon>Ancylostomatinae</taxon>
        <taxon>Ancylostoma</taxon>
    </lineage>
</organism>
<keyword evidence="3" id="KW-1185">Reference proteome</keyword>
<feature type="region of interest" description="Disordered" evidence="1">
    <location>
        <begin position="23"/>
        <end position="43"/>
    </location>
</feature>
<name>A0A016UEA9_9BILA</name>
<proteinExistence type="predicted"/>